<dbReference type="InterPro" id="IPR013249">
    <property type="entry name" value="RNA_pol_sigma70_r4_t2"/>
</dbReference>
<sequence>MKDFNKPESKLREFEQDALKYIDSLFNVAMRMTRNKDDAEDLVQETYLKMHRFSHTFDEGSNLKAWLFKILRNTFINLYRKKIREPQEIHYGNNEEFYLFNRITADRTDDNFLGKSTIGIEEYLEEEIKYALDNLPLAFREVVLYSDVEGLSYEEISSIVGCPIGTVKSRLYRARRALQKLLWNYAKDKGYLREK</sequence>
<dbReference type="GO" id="GO:0003677">
    <property type="term" value="F:DNA binding"/>
    <property type="evidence" value="ECO:0007669"/>
    <property type="project" value="InterPro"/>
</dbReference>
<proteinExistence type="inferred from homology"/>
<dbReference type="InterPro" id="IPR036388">
    <property type="entry name" value="WH-like_DNA-bd_sf"/>
</dbReference>
<comment type="similarity">
    <text evidence="1">Belongs to the sigma-70 factor family. ECF subfamily.</text>
</comment>
<dbReference type="InterPro" id="IPR013325">
    <property type="entry name" value="RNA_pol_sigma_r2"/>
</dbReference>
<dbReference type="AlphaFoldDB" id="A0A0F9EEC9"/>
<dbReference type="SUPFAM" id="SSF88946">
    <property type="entry name" value="Sigma2 domain of RNA polymerase sigma factors"/>
    <property type="match status" value="1"/>
</dbReference>
<evidence type="ECO:0000256" key="3">
    <source>
        <dbReference type="ARBA" id="ARBA00023082"/>
    </source>
</evidence>
<dbReference type="InterPro" id="IPR014284">
    <property type="entry name" value="RNA_pol_sigma-70_dom"/>
</dbReference>
<evidence type="ECO:0000259" key="5">
    <source>
        <dbReference type="Pfam" id="PF04542"/>
    </source>
</evidence>
<dbReference type="NCBIfam" id="TIGR02937">
    <property type="entry name" value="sigma70-ECF"/>
    <property type="match status" value="1"/>
</dbReference>
<evidence type="ECO:0000256" key="1">
    <source>
        <dbReference type="ARBA" id="ARBA00010641"/>
    </source>
</evidence>
<dbReference type="CDD" id="cd06171">
    <property type="entry name" value="Sigma70_r4"/>
    <property type="match status" value="1"/>
</dbReference>
<evidence type="ECO:0000259" key="6">
    <source>
        <dbReference type="Pfam" id="PF08281"/>
    </source>
</evidence>
<keyword evidence="3" id="KW-0731">Sigma factor</keyword>
<dbReference type="GO" id="GO:0016987">
    <property type="term" value="F:sigma factor activity"/>
    <property type="evidence" value="ECO:0007669"/>
    <property type="project" value="UniProtKB-KW"/>
</dbReference>
<comment type="caution">
    <text evidence="7">The sequence shown here is derived from an EMBL/GenBank/DDBJ whole genome shotgun (WGS) entry which is preliminary data.</text>
</comment>
<feature type="domain" description="RNA polymerase sigma-70 region 2" evidence="5">
    <location>
        <begin position="20"/>
        <end position="82"/>
    </location>
</feature>
<dbReference type="Gene3D" id="1.10.1740.10">
    <property type="match status" value="1"/>
</dbReference>
<evidence type="ECO:0000313" key="7">
    <source>
        <dbReference type="EMBL" id="KKL72304.1"/>
    </source>
</evidence>
<evidence type="ECO:0000256" key="4">
    <source>
        <dbReference type="ARBA" id="ARBA00023163"/>
    </source>
</evidence>
<dbReference type="Gene3D" id="1.10.10.10">
    <property type="entry name" value="Winged helix-like DNA-binding domain superfamily/Winged helix DNA-binding domain"/>
    <property type="match status" value="1"/>
</dbReference>
<dbReference type="InterPro" id="IPR013324">
    <property type="entry name" value="RNA_pol_sigma_r3/r4-like"/>
</dbReference>
<reference evidence="7" key="1">
    <citation type="journal article" date="2015" name="Nature">
        <title>Complex archaea that bridge the gap between prokaryotes and eukaryotes.</title>
        <authorList>
            <person name="Spang A."/>
            <person name="Saw J.H."/>
            <person name="Jorgensen S.L."/>
            <person name="Zaremba-Niedzwiedzka K."/>
            <person name="Martijn J."/>
            <person name="Lind A.E."/>
            <person name="van Eijk R."/>
            <person name="Schleper C."/>
            <person name="Guy L."/>
            <person name="Ettema T.J."/>
        </authorList>
    </citation>
    <scope>NUCLEOTIDE SEQUENCE</scope>
</reference>
<dbReference type="InterPro" id="IPR007627">
    <property type="entry name" value="RNA_pol_sigma70_r2"/>
</dbReference>
<dbReference type="EMBL" id="LAZR01025314">
    <property type="protein sequence ID" value="KKL72304.1"/>
    <property type="molecule type" value="Genomic_DNA"/>
</dbReference>
<dbReference type="SUPFAM" id="SSF88659">
    <property type="entry name" value="Sigma3 and sigma4 domains of RNA polymerase sigma factors"/>
    <property type="match status" value="1"/>
</dbReference>
<dbReference type="Pfam" id="PF04542">
    <property type="entry name" value="Sigma70_r2"/>
    <property type="match status" value="1"/>
</dbReference>
<accession>A0A0F9EEC9</accession>
<dbReference type="InterPro" id="IPR039425">
    <property type="entry name" value="RNA_pol_sigma-70-like"/>
</dbReference>
<feature type="domain" description="RNA polymerase sigma factor 70 region 4 type 2" evidence="6">
    <location>
        <begin position="126"/>
        <end position="178"/>
    </location>
</feature>
<name>A0A0F9EEC9_9ZZZZ</name>
<evidence type="ECO:0000256" key="2">
    <source>
        <dbReference type="ARBA" id="ARBA00023015"/>
    </source>
</evidence>
<organism evidence="7">
    <name type="scientific">marine sediment metagenome</name>
    <dbReference type="NCBI Taxonomy" id="412755"/>
    <lineage>
        <taxon>unclassified sequences</taxon>
        <taxon>metagenomes</taxon>
        <taxon>ecological metagenomes</taxon>
    </lineage>
</organism>
<gene>
    <name evidence="7" type="ORF">LCGC14_2086260</name>
</gene>
<dbReference type="PANTHER" id="PTHR43133:SF59">
    <property type="entry name" value="ECF RNA POLYMERASE SIGMA FACTOR SIGR"/>
    <property type="match status" value="1"/>
</dbReference>
<keyword evidence="2" id="KW-0805">Transcription regulation</keyword>
<keyword evidence="4" id="KW-0804">Transcription</keyword>
<dbReference type="Pfam" id="PF08281">
    <property type="entry name" value="Sigma70_r4_2"/>
    <property type="match status" value="1"/>
</dbReference>
<dbReference type="GO" id="GO:0006352">
    <property type="term" value="P:DNA-templated transcription initiation"/>
    <property type="evidence" value="ECO:0007669"/>
    <property type="project" value="InterPro"/>
</dbReference>
<protein>
    <submittedName>
        <fullName evidence="7">Uncharacterized protein</fullName>
    </submittedName>
</protein>
<dbReference type="PANTHER" id="PTHR43133">
    <property type="entry name" value="RNA POLYMERASE ECF-TYPE SIGMA FACTO"/>
    <property type="match status" value="1"/>
</dbReference>